<evidence type="ECO:0000256" key="6">
    <source>
        <dbReference type="PROSITE-ProRule" id="PRU00042"/>
    </source>
</evidence>
<gene>
    <name evidence="8" type="primary">Zg49</name>
    <name evidence="8" type="ORF">ILLCLE_R00005</name>
</gene>
<evidence type="ECO:0000313" key="9">
    <source>
        <dbReference type="Proteomes" id="UP000534634"/>
    </source>
</evidence>
<sequence length="71" mass="8598">TKEHPCWCLECQKSFIWKSDLVTHYRIHPGEQPYKFLEFRQSFSKKSPLIKDPKIHTGERPYECPRCGKRF</sequence>
<reference evidence="8 9" key="1">
    <citation type="submission" date="2019-09" db="EMBL/GenBank/DDBJ databases">
        <title>Bird 10,000 Genomes (B10K) Project - Family phase.</title>
        <authorList>
            <person name="Zhang G."/>
        </authorList>
    </citation>
    <scope>NUCLEOTIDE SEQUENCE [LARGE SCALE GENOMIC DNA]</scope>
    <source>
        <strain evidence="8">B10K-DU-002-01</strain>
        <tissue evidence="8">Muscle</tissue>
    </source>
</reference>
<organism evidence="8 9">
    <name type="scientific">Illadopsis cleaveri</name>
    <name type="common">blackcap illadopsis</name>
    <dbReference type="NCBI Taxonomy" id="201329"/>
    <lineage>
        <taxon>Eukaryota</taxon>
        <taxon>Metazoa</taxon>
        <taxon>Chordata</taxon>
        <taxon>Craniata</taxon>
        <taxon>Vertebrata</taxon>
        <taxon>Euteleostomi</taxon>
        <taxon>Archelosauria</taxon>
        <taxon>Archosauria</taxon>
        <taxon>Dinosauria</taxon>
        <taxon>Saurischia</taxon>
        <taxon>Theropoda</taxon>
        <taxon>Coelurosauria</taxon>
        <taxon>Aves</taxon>
        <taxon>Neognathae</taxon>
        <taxon>Neoaves</taxon>
        <taxon>Telluraves</taxon>
        <taxon>Australaves</taxon>
        <taxon>Passeriformes</taxon>
        <taxon>Sylvioidea</taxon>
        <taxon>Timaliidae</taxon>
        <taxon>Illadopsis</taxon>
    </lineage>
</organism>
<dbReference type="PROSITE" id="PS00028">
    <property type="entry name" value="ZINC_FINGER_C2H2_1"/>
    <property type="match status" value="1"/>
</dbReference>
<feature type="non-terminal residue" evidence="8">
    <location>
        <position position="71"/>
    </location>
</feature>
<evidence type="ECO:0000256" key="5">
    <source>
        <dbReference type="ARBA" id="ARBA00023242"/>
    </source>
</evidence>
<evidence type="ECO:0000256" key="4">
    <source>
        <dbReference type="ARBA" id="ARBA00022833"/>
    </source>
</evidence>
<keyword evidence="2" id="KW-0677">Repeat</keyword>
<keyword evidence="3 6" id="KW-0863">Zinc-finger</keyword>
<evidence type="ECO:0000256" key="1">
    <source>
        <dbReference type="ARBA" id="ARBA00022723"/>
    </source>
</evidence>
<feature type="domain" description="C2H2-type" evidence="7">
    <location>
        <begin position="4"/>
        <end position="33"/>
    </location>
</feature>
<protein>
    <submittedName>
        <fullName evidence="8">ZG49 protein</fullName>
    </submittedName>
</protein>
<evidence type="ECO:0000259" key="7">
    <source>
        <dbReference type="PROSITE" id="PS50157"/>
    </source>
</evidence>
<dbReference type="PROSITE" id="PS50157">
    <property type="entry name" value="ZINC_FINGER_C2H2_2"/>
    <property type="match status" value="1"/>
</dbReference>
<dbReference type="Proteomes" id="UP000534634">
    <property type="component" value="Unassembled WGS sequence"/>
</dbReference>
<dbReference type="EMBL" id="VXBB01022434">
    <property type="protein sequence ID" value="NXM63568.1"/>
    <property type="molecule type" value="Genomic_DNA"/>
</dbReference>
<keyword evidence="1" id="KW-0479">Metal-binding</keyword>
<evidence type="ECO:0000256" key="3">
    <source>
        <dbReference type="ARBA" id="ARBA00022771"/>
    </source>
</evidence>
<evidence type="ECO:0000313" key="8">
    <source>
        <dbReference type="EMBL" id="NXM63568.1"/>
    </source>
</evidence>
<dbReference type="GO" id="GO:0008270">
    <property type="term" value="F:zinc ion binding"/>
    <property type="evidence" value="ECO:0007669"/>
    <property type="project" value="UniProtKB-KW"/>
</dbReference>
<keyword evidence="9" id="KW-1185">Reference proteome</keyword>
<proteinExistence type="predicted"/>
<dbReference type="FunFam" id="3.30.160.60:FF:000506">
    <property type="entry name" value="Zinc finger protein 23"/>
    <property type="match status" value="1"/>
</dbReference>
<name>A0A7L1CKU6_9PASS</name>
<comment type="caution">
    <text evidence="8">The sequence shown here is derived from an EMBL/GenBank/DDBJ whole genome shotgun (WGS) entry which is preliminary data.</text>
</comment>
<keyword evidence="4" id="KW-0862">Zinc</keyword>
<dbReference type="PANTHER" id="PTHR24377">
    <property type="entry name" value="IP01015P-RELATED"/>
    <property type="match status" value="1"/>
</dbReference>
<dbReference type="InterPro" id="IPR050826">
    <property type="entry name" value="Krueppel_C2H2_ZnFinger"/>
</dbReference>
<dbReference type="FunFam" id="3.30.160.60:FF:002343">
    <property type="entry name" value="Zinc finger protein 33A"/>
    <property type="match status" value="1"/>
</dbReference>
<dbReference type="InterPro" id="IPR036236">
    <property type="entry name" value="Znf_C2H2_sf"/>
</dbReference>
<dbReference type="Gene3D" id="3.30.160.60">
    <property type="entry name" value="Classic Zinc Finger"/>
    <property type="match status" value="3"/>
</dbReference>
<dbReference type="AlphaFoldDB" id="A0A7L1CKU6"/>
<keyword evidence="5" id="KW-0539">Nucleus</keyword>
<accession>A0A7L1CKU6</accession>
<dbReference type="InterPro" id="IPR013087">
    <property type="entry name" value="Znf_C2H2_type"/>
</dbReference>
<evidence type="ECO:0000256" key="2">
    <source>
        <dbReference type="ARBA" id="ARBA00022737"/>
    </source>
</evidence>
<feature type="non-terminal residue" evidence="8">
    <location>
        <position position="1"/>
    </location>
</feature>
<dbReference type="SUPFAM" id="SSF57667">
    <property type="entry name" value="beta-beta-alpha zinc fingers"/>
    <property type="match status" value="1"/>
</dbReference>